<evidence type="ECO:0000256" key="1">
    <source>
        <dbReference type="SAM" id="MobiDB-lite"/>
    </source>
</evidence>
<keyword evidence="3" id="KW-1185">Reference proteome</keyword>
<sequence>MEEMDGVLQTWLHGNFLLLRVFRAVNRRGTKGLSPDHCKFDVLGRKLSIIHLVEGKWTDAQPKSILANTSIGFSSKHACVQSLNPQATDASSASNFPISPSAP</sequence>
<evidence type="ECO:0000313" key="3">
    <source>
        <dbReference type="Proteomes" id="UP000886520"/>
    </source>
</evidence>
<organism evidence="2 3">
    <name type="scientific">Adiantum capillus-veneris</name>
    <name type="common">Maidenhair fern</name>
    <dbReference type="NCBI Taxonomy" id="13818"/>
    <lineage>
        <taxon>Eukaryota</taxon>
        <taxon>Viridiplantae</taxon>
        <taxon>Streptophyta</taxon>
        <taxon>Embryophyta</taxon>
        <taxon>Tracheophyta</taxon>
        <taxon>Polypodiopsida</taxon>
        <taxon>Polypodiidae</taxon>
        <taxon>Polypodiales</taxon>
        <taxon>Pteridineae</taxon>
        <taxon>Pteridaceae</taxon>
        <taxon>Vittarioideae</taxon>
        <taxon>Adiantum</taxon>
    </lineage>
</organism>
<gene>
    <name evidence="2" type="ORF">GOP47_0010798</name>
</gene>
<dbReference type="EMBL" id="JABFUD020000010">
    <property type="protein sequence ID" value="KAI5074837.1"/>
    <property type="molecule type" value="Genomic_DNA"/>
</dbReference>
<protein>
    <submittedName>
        <fullName evidence="2">Uncharacterized protein</fullName>
    </submittedName>
</protein>
<comment type="caution">
    <text evidence="2">The sequence shown here is derived from an EMBL/GenBank/DDBJ whole genome shotgun (WGS) entry which is preliminary data.</text>
</comment>
<accession>A0A9D4UW07</accession>
<proteinExistence type="predicted"/>
<reference evidence="2" key="1">
    <citation type="submission" date="2021-01" db="EMBL/GenBank/DDBJ databases">
        <title>Adiantum capillus-veneris genome.</title>
        <authorList>
            <person name="Fang Y."/>
            <person name="Liao Q."/>
        </authorList>
    </citation>
    <scope>NUCLEOTIDE SEQUENCE</scope>
    <source>
        <strain evidence="2">H3</strain>
        <tissue evidence="2">Leaf</tissue>
    </source>
</reference>
<dbReference type="AlphaFoldDB" id="A0A9D4UW07"/>
<evidence type="ECO:0000313" key="2">
    <source>
        <dbReference type="EMBL" id="KAI5074837.1"/>
    </source>
</evidence>
<feature type="region of interest" description="Disordered" evidence="1">
    <location>
        <begin position="84"/>
        <end position="103"/>
    </location>
</feature>
<name>A0A9D4UW07_ADICA</name>
<dbReference type="Proteomes" id="UP000886520">
    <property type="component" value="Chromosome 10"/>
</dbReference>